<organism evidence="1 2">
    <name type="scientific">Paracoccus fontiphilus</name>
    <dbReference type="NCBI Taxonomy" id="1815556"/>
    <lineage>
        <taxon>Bacteria</taxon>
        <taxon>Pseudomonadati</taxon>
        <taxon>Pseudomonadota</taxon>
        <taxon>Alphaproteobacteria</taxon>
        <taxon>Rhodobacterales</taxon>
        <taxon>Paracoccaceae</taxon>
        <taxon>Paracoccus</taxon>
    </lineage>
</organism>
<evidence type="ECO:0000313" key="2">
    <source>
        <dbReference type="Proteomes" id="UP001595557"/>
    </source>
</evidence>
<evidence type="ECO:0008006" key="3">
    <source>
        <dbReference type="Google" id="ProtNLM"/>
    </source>
</evidence>
<accession>A0ABV7IKF8</accession>
<gene>
    <name evidence="1" type="ORF">ACFOD7_14500</name>
</gene>
<sequence>MAKLLADSSIVPKDFMGKPGNVLVAVQWGAEIGLAPLQAMQSIAVINGRPSIWGDAMLALVQGSGVLESIDEQISEDGQVATCTIRRRGQANPVVRQFTMDEAKKAGLAGKAGPWLQYPRRMLQLRARGFALRDAFADVLRGVAIAEEVRDTPVMRDVTPEGDVIEGPASASAKVRNKIAEKKAPAVTLDDVKKRIAAAKTEEDLKKVGADCGKLSGDEKDEARKAYSDRLAALKAPVEQPKAGTSLSDLIQNTDNGIRRELTNGAPYEATLSFYADELAKILEGAPDEHAEMMAEYEKIVSERDGTPA</sequence>
<dbReference type="Proteomes" id="UP001595557">
    <property type="component" value="Unassembled WGS sequence"/>
</dbReference>
<evidence type="ECO:0000313" key="1">
    <source>
        <dbReference type="EMBL" id="MFC3169260.1"/>
    </source>
</evidence>
<keyword evidence="2" id="KW-1185">Reference proteome</keyword>
<proteinExistence type="predicted"/>
<name>A0ABV7IKF8_9RHOB</name>
<dbReference type="EMBL" id="JBHRTE010000059">
    <property type="protein sequence ID" value="MFC3169260.1"/>
    <property type="molecule type" value="Genomic_DNA"/>
</dbReference>
<reference evidence="2" key="1">
    <citation type="journal article" date="2019" name="Int. J. Syst. Evol. Microbiol.">
        <title>The Global Catalogue of Microorganisms (GCM) 10K type strain sequencing project: providing services to taxonomists for standard genome sequencing and annotation.</title>
        <authorList>
            <consortium name="The Broad Institute Genomics Platform"/>
            <consortium name="The Broad Institute Genome Sequencing Center for Infectious Disease"/>
            <person name="Wu L."/>
            <person name="Ma J."/>
        </authorList>
    </citation>
    <scope>NUCLEOTIDE SEQUENCE [LARGE SCALE GENOMIC DNA]</scope>
    <source>
        <strain evidence="2">KCTC 52239</strain>
    </source>
</reference>
<comment type="caution">
    <text evidence="1">The sequence shown here is derived from an EMBL/GenBank/DDBJ whole genome shotgun (WGS) entry which is preliminary data.</text>
</comment>
<protein>
    <recommendedName>
        <fullName evidence="3">RecT family protein</fullName>
    </recommendedName>
</protein>
<dbReference type="RefSeq" id="WP_377707190.1">
    <property type="nucleotide sequence ID" value="NZ_JBHRTE010000059.1"/>
</dbReference>